<evidence type="ECO:0000256" key="2">
    <source>
        <dbReference type="ARBA" id="ARBA00022691"/>
    </source>
</evidence>
<dbReference type="RefSeq" id="WP_107684458.1">
    <property type="nucleotide sequence ID" value="NZ_CP191375.1"/>
</dbReference>
<dbReference type="PANTHER" id="PTHR11228">
    <property type="entry name" value="RADICAL SAM DOMAIN PROTEIN"/>
    <property type="match status" value="1"/>
</dbReference>
<keyword evidence="5" id="KW-0411">Iron-sulfur</keyword>
<dbReference type="CDD" id="cd01335">
    <property type="entry name" value="Radical_SAM"/>
    <property type="match status" value="1"/>
</dbReference>
<evidence type="ECO:0000256" key="4">
    <source>
        <dbReference type="ARBA" id="ARBA00023004"/>
    </source>
</evidence>
<dbReference type="SUPFAM" id="SSF102114">
    <property type="entry name" value="Radical SAM enzymes"/>
    <property type="match status" value="1"/>
</dbReference>
<dbReference type="GO" id="GO:0051536">
    <property type="term" value="F:iron-sulfur cluster binding"/>
    <property type="evidence" value="ECO:0007669"/>
    <property type="project" value="UniProtKB-KW"/>
</dbReference>
<reference evidence="8 9" key="1">
    <citation type="submission" date="2018-03" db="EMBL/GenBank/DDBJ databases">
        <title>Aeromonas veronii whole genome sequencing and analysis.</title>
        <authorList>
            <person name="Xie H."/>
            <person name="Liu T."/>
            <person name="Wang K."/>
        </authorList>
    </citation>
    <scope>NUCLEOTIDE SEQUENCE [LARGE SCALE GENOMIC DNA]</scope>
    <source>
        <strain evidence="8 9">XH.VA.1</strain>
    </source>
</reference>
<dbReference type="AlphaFoldDB" id="A0A2T4MXQ3"/>
<comment type="caution">
    <text evidence="8">The sequence shown here is derived from an EMBL/GenBank/DDBJ whole genome shotgun (WGS) entry which is preliminary data.</text>
</comment>
<evidence type="ECO:0000313" key="9">
    <source>
        <dbReference type="Proteomes" id="UP000241986"/>
    </source>
</evidence>
<keyword evidence="2" id="KW-0949">S-adenosyl-L-methionine</keyword>
<evidence type="ECO:0000313" key="8">
    <source>
        <dbReference type="EMBL" id="PTH79266.1"/>
    </source>
</evidence>
<feature type="domain" description="4Fe4S-binding SPASM" evidence="7">
    <location>
        <begin position="201"/>
        <end position="266"/>
    </location>
</feature>
<gene>
    <name evidence="8" type="ORF">DAA48_20420</name>
</gene>
<dbReference type="Pfam" id="PF13186">
    <property type="entry name" value="SPASM"/>
    <property type="match status" value="1"/>
</dbReference>
<name>A0A2T4MXQ3_AERVE</name>
<dbReference type="InterPro" id="IPR007197">
    <property type="entry name" value="rSAM"/>
</dbReference>
<comment type="cofactor">
    <cofactor evidence="1">
        <name>[4Fe-4S] cluster</name>
        <dbReference type="ChEBI" id="CHEBI:49883"/>
    </cofactor>
</comment>
<dbReference type="GO" id="GO:0003824">
    <property type="term" value="F:catalytic activity"/>
    <property type="evidence" value="ECO:0007669"/>
    <property type="project" value="InterPro"/>
</dbReference>
<dbReference type="CDD" id="cd21109">
    <property type="entry name" value="SPASM"/>
    <property type="match status" value="1"/>
</dbReference>
<feature type="domain" description="Radical SAM core" evidence="6">
    <location>
        <begin position="34"/>
        <end position="154"/>
    </location>
</feature>
<evidence type="ECO:0000259" key="7">
    <source>
        <dbReference type="Pfam" id="PF13186"/>
    </source>
</evidence>
<evidence type="ECO:0000259" key="6">
    <source>
        <dbReference type="Pfam" id="PF04055"/>
    </source>
</evidence>
<dbReference type="InterPro" id="IPR013785">
    <property type="entry name" value="Aldolase_TIM"/>
</dbReference>
<accession>A0A2T4MXQ3</accession>
<dbReference type="Gene3D" id="3.20.20.70">
    <property type="entry name" value="Aldolase class I"/>
    <property type="match status" value="1"/>
</dbReference>
<keyword evidence="4" id="KW-0408">Iron</keyword>
<dbReference type="GO" id="GO:0046872">
    <property type="term" value="F:metal ion binding"/>
    <property type="evidence" value="ECO:0007669"/>
    <property type="project" value="UniProtKB-KW"/>
</dbReference>
<dbReference type="EMBL" id="PZKL01000043">
    <property type="protein sequence ID" value="PTH79266.1"/>
    <property type="molecule type" value="Genomic_DNA"/>
</dbReference>
<evidence type="ECO:0000256" key="5">
    <source>
        <dbReference type="ARBA" id="ARBA00023014"/>
    </source>
</evidence>
<proteinExistence type="predicted"/>
<dbReference type="PANTHER" id="PTHR11228:SF7">
    <property type="entry name" value="PQQA PEPTIDE CYCLASE"/>
    <property type="match status" value="1"/>
</dbReference>
<dbReference type="InterPro" id="IPR050377">
    <property type="entry name" value="Radical_SAM_PqqE_MftC-like"/>
</dbReference>
<organism evidence="8 9">
    <name type="scientific">Aeromonas veronii</name>
    <dbReference type="NCBI Taxonomy" id="654"/>
    <lineage>
        <taxon>Bacteria</taxon>
        <taxon>Pseudomonadati</taxon>
        <taxon>Pseudomonadota</taxon>
        <taxon>Gammaproteobacteria</taxon>
        <taxon>Aeromonadales</taxon>
        <taxon>Aeromonadaceae</taxon>
        <taxon>Aeromonas</taxon>
    </lineage>
</organism>
<evidence type="ECO:0000256" key="1">
    <source>
        <dbReference type="ARBA" id="ARBA00001966"/>
    </source>
</evidence>
<sequence length="286" mass="33100">MLNESTKENLRRKSGYIDIVQIVEGHPLFSWIDINVTELCNRKCIFCPRVDPDKYPNQNIHMSIDLAKEIGNQLEMLNYNGVVVFSGYSEPMQCPHLEEIISAFPKKIRLEMVTNGDFLKPEKIKRLYEAGLNYFVVSMYDGPEQTEKFKKMFNDAGLNENSYILRDRWHNKEDSFGLKLTNRAGTITIGDQPEIEPTHPCYYTAYSLTIDWNGDVMLCMQDWNKKIKFGNASQQPLVDIWNSKALNSYRKKLINGNRTCSPCYKCNTDGTLHGHNHATIWNKILK</sequence>
<dbReference type="Pfam" id="PF04055">
    <property type="entry name" value="Radical_SAM"/>
    <property type="match status" value="1"/>
</dbReference>
<evidence type="ECO:0008006" key="10">
    <source>
        <dbReference type="Google" id="ProtNLM"/>
    </source>
</evidence>
<dbReference type="SFLD" id="SFLDS00029">
    <property type="entry name" value="Radical_SAM"/>
    <property type="match status" value="1"/>
</dbReference>
<keyword evidence="3" id="KW-0479">Metal-binding</keyword>
<protein>
    <recommendedName>
        <fullName evidence="10">Radical SAM protein</fullName>
    </recommendedName>
</protein>
<dbReference type="Proteomes" id="UP000241986">
    <property type="component" value="Unassembled WGS sequence"/>
</dbReference>
<dbReference type="InterPro" id="IPR023885">
    <property type="entry name" value="4Fe4S-binding_SPASM_dom"/>
</dbReference>
<evidence type="ECO:0000256" key="3">
    <source>
        <dbReference type="ARBA" id="ARBA00022723"/>
    </source>
</evidence>
<dbReference type="InterPro" id="IPR058240">
    <property type="entry name" value="rSAM_sf"/>
</dbReference>